<evidence type="ECO:0000256" key="1">
    <source>
        <dbReference type="ARBA" id="ARBA00009796"/>
    </source>
</evidence>
<name>E5A1H8_LEPMJ</name>
<dbReference type="VEuPathDB" id="FungiDB:LEMA_P105730.1"/>
<dbReference type="HOGENOM" id="CLU_446926_0_0_1"/>
<dbReference type="InterPro" id="IPR013766">
    <property type="entry name" value="Thioredoxin_domain"/>
</dbReference>
<keyword evidence="6" id="KW-1185">Reference proteome</keyword>
<feature type="compositionally biased region" description="Polar residues" evidence="3">
    <location>
        <begin position="489"/>
        <end position="503"/>
    </location>
</feature>
<dbReference type="InterPro" id="IPR050217">
    <property type="entry name" value="Peroxiredoxin"/>
</dbReference>
<dbReference type="SUPFAM" id="SSF52833">
    <property type="entry name" value="Thioredoxin-like"/>
    <property type="match status" value="1"/>
</dbReference>
<proteinExistence type="inferred from homology"/>
<feature type="compositionally biased region" description="Low complexity" evidence="3">
    <location>
        <begin position="368"/>
        <end position="382"/>
    </location>
</feature>
<gene>
    <name evidence="5" type="ORF">LEMA_P105730.1</name>
</gene>
<dbReference type="CDD" id="cd03015">
    <property type="entry name" value="PRX_Typ2cys"/>
    <property type="match status" value="1"/>
</dbReference>
<protein>
    <recommendedName>
        <fullName evidence="4">Thioredoxin domain-containing protein</fullName>
    </recommendedName>
</protein>
<organism evidence="6">
    <name type="scientific">Leptosphaeria maculans (strain JN3 / isolate v23.1.3 / race Av1-4-5-6-7-8)</name>
    <name type="common">Blackleg fungus</name>
    <name type="synonym">Phoma lingam</name>
    <dbReference type="NCBI Taxonomy" id="985895"/>
    <lineage>
        <taxon>Eukaryota</taxon>
        <taxon>Fungi</taxon>
        <taxon>Dikarya</taxon>
        <taxon>Ascomycota</taxon>
        <taxon>Pezizomycotina</taxon>
        <taxon>Dothideomycetes</taxon>
        <taxon>Pleosporomycetidae</taxon>
        <taxon>Pleosporales</taxon>
        <taxon>Pleosporineae</taxon>
        <taxon>Leptosphaeriaceae</taxon>
        <taxon>Plenodomus</taxon>
        <taxon>Plenodomus lingam/Leptosphaeria maculans species complex</taxon>
    </lineage>
</organism>
<dbReference type="GO" id="GO:0042744">
    <property type="term" value="P:hydrogen peroxide catabolic process"/>
    <property type="evidence" value="ECO:0007669"/>
    <property type="project" value="TreeGrafter"/>
</dbReference>
<dbReference type="PANTHER" id="PTHR10681">
    <property type="entry name" value="THIOREDOXIN PEROXIDASE"/>
    <property type="match status" value="1"/>
</dbReference>
<feature type="region of interest" description="Disordered" evidence="3">
    <location>
        <begin position="576"/>
        <end position="611"/>
    </location>
</feature>
<feature type="compositionally biased region" description="Basic and acidic residues" evidence="3">
    <location>
        <begin position="291"/>
        <end position="305"/>
    </location>
</feature>
<evidence type="ECO:0000256" key="3">
    <source>
        <dbReference type="SAM" id="MobiDB-lite"/>
    </source>
</evidence>
<dbReference type="Pfam" id="PF00578">
    <property type="entry name" value="AhpC-TSA"/>
    <property type="match status" value="1"/>
</dbReference>
<dbReference type="EMBL" id="FP929131">
    <property type="protein sequence ID" value="CBX97442.1"/>
    <property type="molecule type" value="Genomic_DNA"/>
</dbReference>
<dbReference type="OrthoDB" id="185659at2759"/>
<feature type="region of interest" description="Disordered" evidence="3">
    <location>
        <begin position="284"/>
        <end position="558"/>
    </location>
</feature>
<feature type="compositionally biased region" description="Low complexity" evidence="3">
    <location>
        <begin position="438"/>
        <end position="463"/>
    </location>
</feature>
<dbReference type="InterPro" id="IPR000866">
    <property type="entry name" value="AhpC/TSA"/>
</dbReference>
<evidence type="ECO:0000313" key="5">
    <source>
        <dbReference type="EMBL" id="CBX97442.1"/>
    </source>
</evidence>
<evidence type="ECO:0000256" key="2">
    <source>
        <dbReference type="ARBA" id="ARBA00023002"/>
    </source>
</evidence>
<dbReference type="Proteomes" id="UP000002668">
    <property type="component" value="Genome"/>
</dbReference>
<evidence type="ECO:0000313" key="6">
    <source>
        <dbReference type="Proteomes" id="UP000002668"/>
    </source>
</evidence>
<dbReference type="OMA" id="EVKCERG"/>
<dbReference type="Gene3D" id="3.40.30.10">
    <property type="entry name" value="Glutaredoxin"/>
    <property type="match status" value="1"/>
</dbReference>
<dbReference type="PANTHER" id="PTHR10681:SF128">
    <property type="entry name" value="THIOREDOXIN-DEPENDENT PEROXIDE REDUCTASE, MITOCHONDRIAL"/>
    <property type="match status" value="1"/>
</dbReference>
<sequence>MRSFRTTFHKVDWRRDKTVVQNRYARRGSFLRYILRDIFDLDRRFAAYILFISTRRRLMNMSSLGQVRVGHKAPYFEGEAVINGVIEEVSLNTYIQPPIKGEEPDPCAPWLMLMFIPAAFSFVCPSEVLAFQNCLDEFRDRNCSVVFVSVDTKHSLWHWQNVPRQYGGLGHIDVPLLSDANHRIAKDYGVLIEDEGVSLRGMFILDGAGIVQQVTLNNLTVGRSVLEALRLLEAFQAVAKHGVLCPIDWKPNHDAVETLSTISNTLTESYEDRLAILQKEFGNIQGSRHSSQKDSEDSAKEEDIKSSSTPTFTTKSGSSPSSPSPPAIKQVVCTRGMPRSPSSNTNYTSQQDESPRIESPPALKLPGSYPSARSSSSAPPSANITPLHTPTISHAARPAMASTTRHSRGKASSSKSPINQDLNTLFHSPTPSLSPAIHPQISSTTNSSSAHSSTPSTPTAHTPISPPAQLSQTYESRRGSHKVQEFADPTNSTHPLPSSNTMRPSIRALARPNAPRAYSYTQTGTKASGVPNYGHLRTASEPARQAPLGPPSMPRGGQTRLQATFEALKEMGAGLASPRLDYGTRKSQPTSVGGETREGGYFDVVTEGVEA</sequence>
<comment type="similarity">
    <text evidence="1">Belongs to the peroxiredoxin family. AhpC/Prx1 subfamily.</text>
</comment>
<dbReference type="PROSITE" id="PS51352">
    <property type="entry name" value="THIOREDOXIN_2"/>
    <property type="match status" value="1"/>
</dbReference>
<feature type="compositionally biased region" description="Polar residues" evidence="3">
    <location>
        <begin position="383"/>
        <end position="392"/>
    </location>
</feature>
<dbReference type="InParanoid" id="E5A1H8"/>
<dbReference type="Pfam" id="PF10417">
    <property type="entry name" value="1-cysPrx_C"/>
    <property type="match status" value="1"/>
</dbReference>
<accession>E5A1H8</accession>
<dbReference type="GO" id="GO:0033554">
    <property type="term" value="P:cellular response to stress"/>
    <property type="evidence" value="ECO:0007669"/>
    <property type="project" value="TreeGrafter"/>
</dbReference>
<dbReference type="InterPro" id="IPR019479">
    <property type="entry name" value="Peroxiredoxin_C"/>
</dbReference>
<feature type="compositionally biased region" description="Polar residues" evidence="3">
    <location>
        <begin position="410"/>
        <end position="433"/>
    </location>
</feature>
<feature type="compositionally biased region" description="Polar residues" evidence="3">
    <location>
        <begin position="340"/>
        <end position="352"/>
    </location>
</feature>
<dbReference type="AlphaFoldDB" id="E5A1H8"/>
<feature type="compositionally biased region" description="Low complexity" evidence="3">
    <location>
        <begin position="306"/>
        <end position="321"/>
    </location>
</feature>
<dbReference type="eggNOG" id="KOG0852">
    <property type="taxonomic scope" value="Eukaryota"/>
</dbReference>
<evidence type="ECO:0000259" key="4">
    <source>
        <dbReference type="PROSITE" id="PS51352"/>
    </source>
</evidence>
<reference evidence="6" key="1">
    <citation type="journal article" date="2011" name="Nat. Commun.">
        <title>Effector diversification within compartments of the Leptosphaeria maculans genome affected by Repeat-Induced Point mutations.</title>
        <authorList>
            <person name="Rouxel T."/>
            <person name="Grandaubert J."/>
            <person name="Hane J.K."/>
            <person name="Hoede C."/>
            <person name="van de Wouw A.P."/>
            <person name="Couloux A."/>
            <person name="Dominguez V."/>
            <person name="Anthouard V."/>
            <person name="Bally P."/>
            <person name="Bourras S."/>
            <person name="Cozijnsen A.J."/>
            <person name="Ciuffetti L.M."/>
            <person name="Degrave A."/>
            <person name="Dilmaghani A."/>
            <person name="Duret L."/>
            <person name="Fudal I."/>
            <person name="Goodwin S.B."/>
            <person name="Gout L."/>
            <person name="Glaser N."/>
            <person name="Linglin J."/>
            <person name="Kema G.H.J."/>
            <person name="Lapalu N."/>
            <person name="Lawrence C.B."/>
            <person name="May K."/>
            <person name="Meyer M."/>
            <person name="Ollivier B."/>
            <person name="Poulain J."/>
            <person name="Schoch C.L."/>
            <person name="Simon A."/>
            <person name="Spatafora J.W."/>
            <person name="Stachowiak A."/>
            <person name="Turgeon B.G."/>
            <person name="Tyler B.M."/>
            <person name="Vincent D."/>
            <person name="Weissenbach J."/>
            <person name="Amselem J."/>
            <person name="Quesneville H."/>
            <person name="Oliver R.P."/>
            <person name="Wincker P."/>
            <person name="Balesdent M.-H."/>
            <person name="Howlett B.J."/>
        </authorList>
    </citation>
    <scope>NUCLEOTIDE SEQUENCE [LARGE SCALE GENOMIC DNA]</scope>
    <source>
        <strain evidence="6">JN3 / isolate v23.1.3 / race Av1-4-5-6-7-8</strain>
    </source>
</reference>
<dbReference type="GO" id="GO:0045454">
    <property type="term" value="P:cell redox homeostasis"/>
    <property type="evidence" value="ECO:0007669"/>
    <property type="project" value="TreeGrafter"/>
</dbReference>
<dbReference type="GO" id="GO:0005829">
    <property type="term" value="C:cytosol"/>
    <property type="evidence" value="ECO:0007669"/>
    <property type="project" value="TreeGrafter"/>
</dbReference>
<dbReference type="InterPro" id="IPR036249">
    <property type="entry name" value="Thioredoxin-like_sf"/>
</dbReference>
<dbReference type="STRING" id="985895.E5A1H8"/>
<feature type="domain" description="Thioredoxin" evidence="4">
    <location>
        <begin position="67"/>
        <end position="237"/>
    </location>
</feature>
<dbReference type="GO" id="GO:0006979">
    <property type="term" value="P:response to oxidative stress"/>
    <property type="evidence" value="ECO:0007669"/>
    <property type="project" value="TreeGrafter"/>
</dbReference>
<feature type="compositionally biased region" description="Basic and acidic residues" evidence="3">
    <location>
        <begin position="475"/>
        <end position="485"/>
    </location>
</feature>
<keyword evidence="2" id="KW-0560">Oxidoreductase</keyword>
<dbReference type="GO" id="GO:0008379">
    <property type="term" value="F:thioredoxin peroxidase activity"/>
    <property type="evidence" value="ECO:0007669"/>
    <property type="project" value="TreeGrafter"/>
</dbReference>